<keyword evidence="2" id="KW-1185">Reference proteome</keyword>
<feature type="non-terminal residue" evidence="1">
    <location>
        <position position="1"/>
    </location>
</feature>
<gene>
    <name evidence="1" type="ORF">T01_4346</name>
</gene>
<reference evidence="1 2" key="1">
    <citation type="submission" date="2015-01" db="EMBL/GenBank/DDBJ databases">
        <title>Evolution of Trichinella species and genotypes.</title>
        <authorList>
            <person name="Korhonen P.K."/>
            <person name="Edoardo P."/>
            <person name="Giuseppe L.R."/>
            <person name="Gasser R.B."/>
        </authorList>
    </citation>
    <scope>NUCLEOTIDE SEQUENCE [LARGE SCALE GENOMIC DNA]</scope>
    <source>
        <strain evidence="1">ISS3</strain>
    </source>
</reference>
<evidence type="ECO:0000313" key="1">
    <source>
        <dbReference type="EMBL" id="KRY04801.1"/>
    </source>
</evidence>
<dbReference type="InParanoid" id="A0A0V0YX63"/>
<name>A0A0V0YX63_TRISP</name>
<protein>
    <submittedName>
        <fullName evidence="1">Uncharacterized protein</fullName>
    </submittedName>
</protein>
<organism evidence="1 2">
    <name type="scientific">Trichinella spiralis</name>
    <name type="common">Trichina worm</name>
    <dbReference type="NCBI Taxonomy" id="6334"/>
    <lineage>
        <taxon>Eukaryota</taxon>
        <taxon>Metazoa</taxon>
        <taxon>Ecdysozoa</taxon>
        <taxon>Nematoda</taxon>
        <taxon>Enoplea</taxon>
        <taxon>Dorylaimia</taxon>
        <taxon>Trichinellida</taxon>
        <taxon>Trichinellidae</taxon>
        <taxon>Trichinella</taxon>
    </lineage>
</organism>
<comment type="caution">
    <text evidence="1">The sequence shown here is derived from an EMBL/GenBank/DDBJ whole genome shotgun (WGS) entry which is preliminary data.</text>
</comment>
<dbReference type="Proteomes" id="UP000054776">
    <property type="component" value="Unassembled WGS sequence"/>
</dbReference>
<dbReference type="EMBL" id="JYDH01004055">
    <property type="protein sequence ID" value="KRY04801.1"/>
    <property type="molecule type" value="Genomic_DNA"/>
</dbReference>
<proteinExistence type="predicted"/>
<sequence>LTQIIFYDTVFLYGSIPQYPCLSRLLEVDLCAIHIPKRFLISQYQN</sequence>
<dbReference type="AlphaFoldDB" id="A0A0V0YX63"/>
<evidence type="ECO:0000313" key="2">
    <source>
        <dbReference type="Proteomes" id="UP000054776"/>
    </source>
</evidence>
<accession>A0A0V0YX63</accession>